<dbReference type="GO" id="GO:0009617">
    <property type="term" value="P:response to bacterium"/>
    <property type="evidence" value="ECO:0007669"/>
    <property type="project" value="InterPro"/>
</dbReference>
<keyword evidence="5 7" id="KW-0472">Membrane</keyword>
<dbReference type="PANTHER" id="PTHR10994">
    <property type="entry name" value="RETICULON"/>
    <property type="match status" value="1"/>
</dbReference>
<dbReference type="PANTHER" id="PTHR10994:SF193">
    <property type="entry name" value="RETICULON-LIKE PROTEIN"/>
    <property type="match status" value="1"/>
</dbReference>
<evidence type="ECO:0000256" key="1">
    <source>
        <dbReference type="ARBA" id="ARBA00004477"/>
    </source>
</evidence>
<dbReference type="EMBL" id="OU503046">
    <property type="protein sequence ID" value="CAI9771781.1"/>
    <property type="molecule type" value="Genomic_DNA"/>
</dbReference>
<evidence type="ECO:0000256" key="7">
    <source>
        <dbReference type="SAM" id="Phobius"/>
    </source>
</evidence>
<feature type="transmembrane region" description="Helical" evidence="7">
    <location>
        <begin position="95"/>
        <end position="114"/>
    </location>
</feature>
<reference evidence="9" key="1">
    <citation type="submission" date="2023-05" db="EMBL/GenBank/DDBJ databases">
        <authorList>
            <person name="Huff M."/>
        </authorList>
    </citation>
    <scope>NUCLEOTIDE SEQUENCE</scope>
</reference>
<dbReference type="InterPro" id="IPR003388">
    <property type="entry name" value="Reticulon"/>
</dbReference>
<accession>A0AAD1ZL09</accession>
<keyword evidence="3" id="KW-0256">Endoplasmic reticulum</keyword>
<feature type="transmembrane region" description="Helical" evidence="7">
    <location>
        <begin position="74"/>
        <end position="89"/>
    </location>
</feature>
<feature type="transmembrane region" description="Helical" evidence="7">
    <location>
        <begin position="168"/>
        <end position="192"/>
    </location>
</feature>
<keyword evidence="2 7" id="KW-0812">Transmembrane</keyword>
<dbReference type="Proteomes" id="UP000834106">
    <property type="component" value="Chromosome 11"/>
</dbReference>
<feature type="region of interest" description="Disordered" evidence="6">
    <location>
        <begin position="1"/>
        <end position="37"/>
    </location>
</feature>
<gene>
    <name evidence="9" type="ORF">FPE_LOCUS19211</name>
</gene>
<evidence type="ECO:0000313" key="9">
    <source>
        <dbReference type="EMBL" id="CAI9771781.1"/>
    </source>
</evidence>
<keyword evidence="4 7" id="KW-1133">Transmembrane helix</keyword>
<feature type="compositionally biased region" description="Basic and acidic residues" evidence="6">
    <location>
        <begin position="1"/>
        <end position="24"/>
    </location>
</feature>
<protein>
    <recommendedName>
        <fullName evidence="8">Reticulon domain-containing protein</fullName>
    </recommendedName>
</protein>
<dbReference type="AlphaFoldDB" id="A0AAD1ZL09"/>
<dbReference type="GO" id="GO:0005789">
    <property type="term" value="C:endoplasmic reticulum membrane"/>
    <property type="evidence" value="ECO:0007669"/>
    <property type="project" value="UniProtKB-SubCell"/>
</dbReference>
<proteinExistence type="predicted"/>
<evidence type="ECO:0000256" key="5">
    <source>
        <dbReference type="ARBA" id="ARBA00023136"/>
    </source>
</evidence>
<sequence length="249" mass="27736">MADHHDEEKKEESLMEKASEKFQGHDSSSSDDEDVKKSSVEAKAYRLFGREKSVHKALGGGILADVFLWRDKKVSAGVLGGATAIWVLFDVLEFNLLTLVCYGLILALVILFLWSNASTFIKKSPPCIPDVNIPEKPVLKFASALRIEINCAFSTLREIASGRDLKKFLSVIAGLWILSLIGSCCDFLTLAYTSTVLLCTVPVLYEKYEDKVDSFAEKAMAQLKKQYAVLNEKVLSKIPRAHSKDKKRD</sequence>
<evidence type="ECO:0000256" key="6">
    <source>
        <dbReference type="SAM" id="MobiDB-lite"/>
    </source>
</evidence>
<evidence type="ECO:0000313" key="10">
    <source>
        <dbReference type="Proteomes" id="UP000834106"/>
    </source>
</evidence>
<keyword evidence="10" id="KW-1185">Reference proteome</keyword>
<evidence type="ECO:0000256" key="2">
    <source>
        <dbReference type="ARBA" id="ARBA00022692"/>
    </source>
</evidence>
<dbReference type="InterPro" id="IPR045064">
    <property type="entry name" value="Reticulon-like"/>
</dbReference>
<comment type="subcellular location">
    <subcellularLocation>
        <location evidence="1">Endoplasmic reticulum membrane</location>
        <topology evidence="1">Multi-pass membrane protein</topology>
    </subcellularLocation>
</comment>
<evidence type="ECO:0000256" key="4">
    <source>
        <dbReference type="ARBA" id="ARBA00022989"/>
    </source>
</evidence>
<feature type="domain" description="Reticulon" evidence="8">
    <location>
        <begin position="64"/>
        <end position="219"/>
    </location>
</feature>
<name>A0AAD1ZL09_9LAMI</name>
<evidence type="ECO:0000256" key="3">
    <source>
        <dbReference type="ARBA" id="ARBA00022824"/>
    </source>
</evidence>
<evidence type="ECO:0000259" key="8">
    <source>
        <dbReference type="Pfam" id="PF02453"/>
    </source>
</evidence>
<organism evidence="9 10">
    <name type="scientific">Fraxinus pennsylvanica</name>
    <dbReference type="NCBI Taxonomy" id="56036"/>
    <lineage>
        <taxon>Eukaryota</taxon>
        <taxon>Viridiplantae</taxon>
        <taxon>Streptophyta</taxon>
        <taxon>Embryophyta</taxon>
        <taxon>Tracheophyta</taxon>
        <taxon>Spermatophyta</taxon>
        <taxon>Magnoliopsida</taxon>
        <taxon>eudicotyledons</taxon>
        <taxon>Gunneridae</taxon>
        <taxon>Pentapetalae</taxon>
        <taxon>asterids</taxon>
        <taxon>lamiids</taxon>
        <taxon>Lamiales</taxon>
        <taxon>Oleaceae</taxon>
        <taxon>Oleeae</taxon>
        <taxon>Fraxinus</taxon>
    </lineage>
</organism>
<dbReference type="Pfam" id="PF02453">
    <property type="entry name" value="Reticulon"/>
    <property type="match status" value="1"/>
</dbReference>